<gene>
    <name evidence="4" type="ORF">HARCEL1_01885</name>
</gene>
<evidence type="ECO:0000259" key="3">
    <source>
        <dbReference type="Pfam" id="PF23600"/>
    </source>
</evidence>
<dbReference type="Pfam" id="PF23600">
    <property type="entry name" value="CdpA_N"/>
    <property type="match status" value="1"/>
</dbReference>
<feature type="transmembrane region" description="Helical" evidence="2">
    <location>
        <begin position="28"/>
        <end position="52"/>
    </location>
</feature>
<dbReference type="KEGG" id="harc:HARCEL1_01885"/>
<evidence type="ECO:0000313" key="4">
    <source>
        <dbReference type="EMBL" id="AWB26548.1"/>
    </source>
</evidence>
<keyword evidence="2" id="KW-1133">Transmembrane helix</keyword>
<sequence length="323" mass="34410">MATDAEDLPENALIEYYRRFFGEPDEYVDVYAGFGLFFAGIAFGAIALVAFLVSTTAQPYEGLYYPARRAGFSVGLVGVPMILLGVIVLLPVERKAIVGGAVGTVFTLIATAWFYTAYPYNFNVAGTGQADYSGQIVLIYAVGLAVLLAATATALIAYLIARQKPGPADIQAPDEDDEQDEESYSDEQIRDDIDTAMEGVELTWGGVEKHEGTALKLNTDFGDADLSGMQVEATKTTSDRGVDDQVAGLSSMKAGEAKTATSESTVDDQTAALNDLRDRKRAGEAGEPSQTVGRLSDVTDRAERIGPIGAIADRVRSLFGRGS</sequence>
<feature type="region of interest" description="Disordered" evidence="1">
    <location>
        <begin position="167"/>
        <end position="190"/>
    </location>
</feature>
<feature type="transmembrane region" description="Helical" evidence="2">
    <location>
        <begin position="72"/>
        <end position="90"/>
    </location>
</feature>
<proteinExistence type="predicted"/>
<dbReference type="InterPro" id="IPR055563">
    <property type="entry name" value="CdpA_N"/>
</dbReference>
<feature type="compositionally biased region" description="Acidic residues" evidence="1">
    <location>
        <begin position="172"/>
        <end position="185"/>
    </location>
</feature>
<reference evidence="4 5" key="1">
    <citation type="submission" date="2018-04" db="EMBL/GenBank/DDBJ databases">
        <title>Halococcoides cellulosivorans gen. nov., sp. nov., an extremely halophilic cellulose-utilizing haloarchaeon from hypersaline lakes.</title>
        <authorList>
            <person name="Sorokin D.Y."/>
            <person name="Toshchakov S.V."/>
            <person name="Samarov N.I."/>
            <person name="Korzhenkov A."/>
            <person name="Kublanov I.V."/>
        </authorList>
    </citation>
    <scope>NUCLEOTIDE SEQUENCE [LARGE SCALE GENOMIC DNA]</scope>
    <source>
        <strain evidence="4 5">HArcel1</strain>
    </source>
</reference>
<feature type="region of interest" description="Disordered" evidence="1">
    <location>
        <begin position="277"/>
        <end position="298"/>
    </location>
</feature>
<feature type="transmembrane region" description="Helical" evidence="2">
    <location>
        <begin position="97"/>
        <end position="118"/>
    </location>
</feature>
<dbReference type="Proteomes" id="UP000244727">
    <property type="component" value="Chromosome"/>
</dbReference>
<organism evidence="4 5">
    <name type="scientific">Halococcoides cellulosivorans</name>
    <dbReference type="NCBI Taxonomy" id="1679096"/>
    <lineage>
        <taxon>Archaea</taxon>
        <taxon>Methanobacteriati</taxon>
        <taxon>Methanobacteriota</taxon>
        <taxon>Stenosarchaea group</taxon>
        <taxon>Halobacteria</taxon>
        <taxon>Halobacteriales</taxon>
        <taxon>Haloarculaceae</taxon>
        <taxon>Halococcoides</taxon>
    </lineage>
</organism>
<evidence type="ECO:0000313" key="5">
    <source>
        <dbReference type="Proteomes" id="UP000244727"/>
    </source>
</evidence>
<evidence type="ECO:0000256" key="2">
    <source>
        <dbReference type="SAM" id="Phobius"/>
    </source>
</evidence>
<keyword evidence="5" id="KW-1185">Reference proteome</keyword>
<name>A0A2R4WYD9_9EURY</name>
<dbReference type="RefSeq" id="WP_108380917.1">
    <property type="nucleotide sequence ID" value="NZ_CP028858.1"/>
</dbReference>
<keyword evidence="2" id="KW-0472">Membrane</keyword>
<accession>A0A2R4WYD9</accession>
<dbReference type="EMBL" id="CP028858">
    <property type="protein sequence ID" value="AWB26548.1"/>
    <property type="molecule type" value="Genomic_DNA"/>
</dbReference>
<feature type="transmembrane region" description="Helical" evidence="2">
    <location>
        <begin position="138"/>
        <end position="161"/>
    </location>
</feature>
<dbReference type="AlphaFoldDB" id="A0A2R4WYD9"/>
<feature type="domain" description="Cell division protein A N-terminal" evidence="3">
    <location>
        <begin position="12"/>
        <end position="161"/>
    </location>
</feature>
<evidence type="ECO:0000256" key="1">
    <source>
        <dbReference type="SAM" id="MobiDB-lite"/>
    </source>
</evidence>
<keyword evidence="2" id="KW-0812">Transmembrane</keyword>
<protein>
    <submittedName>
        <fullName evidence="4">Permease</fullName>
    </submittedName>
</protein>
<dbReference type="GeneID" id="36511218"/>